<sequence length="311" mass="36167">MKVVINPAYSFLSDFINNLPDCFESDGDVIYKGRNTIKHFSIKNIDIAVKSFKVPLLVNRLAYTYFRKSKAARSYYYAFEIKRRGFLTPDPIAYVETYKGGLLKGSYFVSVYDSASETVRSLMAGENVPDAENKLRSFAFFTAALHEAEIYHIDYSPGNVLIKNMPDNTYQFSLIDINRMQFKSVSKEEALKNLDRMCLSRRISSDIARYYAQYKGWNAKNTVEKVNDYSDHFFELKAFNFARKKLKRSKGICYTLFGPILLYQLLCKFRVIFLNGKSKGRLYIKETDLYNKYIHESDVRGVLQSKYNYPV</sequence>
<dbReference type="Gene3D" id="1.10.510.10">
    <property type="entry name" value="Transferase(Phosphotransferase) domain 1"/>
    <property type="match status" value="1"/>
</dbReference>
<dbReference type="AlphaFoldDB" id="A0A1T5A6T0"/>
<keyword evidence="3" id="KW-1185">Reference proteome</keyword>
<dbReference type="EMBL" id="FUYQ01000002">
    <property type="protein sequence ID" value="SKB30732.1"/>
    <property type="molecule type" value="Genomic_DNA"/>
</dbReference>
<reference evidence="3" key="1">
    <citation type="submission" date="2017-02" db="EMBL/GenBank/DDBJ databases">
        <authorList>
            <person name="Varghese N."/>
            <person name="Submissions S."/>
        </authorList>
    </citation>
    <scope>NUCLEOTIDE SEQUENCE [LARGE SCALE GENOMIC DNA]</scope>
    <source>
        <strain evidence="3">DSM 24967</strain>
    </source>
</reference>
<name>A0A1T5A6T0_9BACT</name>
<evidence type="ECO:0000256" key="1">
    <source>
        <dbReference type="SAM" id="Phobius"/>
    </source>
</evidence>
<keyword evidence="1" id="KW-0472">Membrane</keyword>
<keyword evidence="2" id="KW-0808">Transferase</keyword>
<evidence type="ECO:0000313" key="3">
    <source>
        <dbReference type="Proteomes" id="UP000190852"/>
    </source>
</evidence>
<gene>
    <name evidence="2" type="ORF">SAMN05660349_00499</name>
</gene>
<dbReference type="InterPro" id="IPR011009">
    <property type="entry name" value="Kinase-like_dom_sf"/>
</dbReference>
<accession>A0A1T5A6T0</accession>
<dbReference type="RefSeq" id="WP_079682219.1">
    <property type="nucleotide sequence ID" value="NZ_FUYQ01000002.1"/>
</dbReference>
<dbReference type="SUPFAM" id="SSF56112">
    <property type="entry name" value="Protein kinase-like (PK-like)"/>
    <property type="match status" value="1"/>
</dbReference>
<dbReference type="Pfam" id="PF06293">
    <property type="entry name" value="Kdo"/>
    <property type="match status" value="1"/>
</dbReference>
<keyword evidence="2" id="KW-0418">Kinase</keyword>
<keyword evidence="1" id="KW-1133">Transmembrane helix</keyword>
<dbReference type="GO" id="GO:0016301">
    <property type="term" value="F:kinase activity"/>
    <property type="evidence" value="ECO:0007669"/>
    <property type="project" value="UniProtKB-KW"/>
</dbReference>
<protein>
    <submittedName>
        <fullName evidence="2">Lipopolysaccharide kinase (Kdo/WaaP) family protein</fullName>
    </submittedName>
</protein>
<feature type="transmembrane region" description="Helical" evidence="1">
    <location>
        <begin position="252"/>
        <end position="273"/>
    </location>
</feature>
<proteinExistence type="predicted"/>
<keyword evidence="1" id="KW-0812">Transmembrane</keyword>
<organism evidence="2 3">
    <name type="scientific">Parabacteroides chartae</name>
    <dbReference type="NCBI Taxonomy" id="1037355"/>
    <lineage>
        <taxon>Bacteria</taxon>
        <taxon>Pseudomonadati</taxon>
        <taxon>Bacteroidota</taxon>
        <taxon>Bacteroidia</taxon>
        <taxon>Bacteroidales</taxon>
        <taxon>Tannerellaceae</taxon>
        <taxon>Parabacteroides</taxon>
    </lineage>
</organism>
<dbReference type="Proteomes" id="UP000190852">
    <property type="component" value="Unassembled WGS sequence"/>
</dbReference>
<evidence type="ECO:0000313" key="2">
    <source>
        <dbReference type="EMBL" id="SKB30732.1"/>
    </source>
</evidence>